<dbReference type="Proteomes" id="UP000225433">
    <property type="component" value="Unassembled WGS sequence"/>
</dbReference>
<dbReference type="STRING" id="351679.A9255_05905"/>
<evidence type="ECO:0000313" key="3">
    <source>
        <dbReference type="Proteomes" id="UP000225433"/>
    </source>
</evidence>
<dbReference type="InterPro" id="IPR053171">
    <property type="entry name" value="Viral_Tip_Attach_Protein"/>
</dbReference>
<organism evidence="2 3">
    <name type="scientific">Xenorhabdus hominickii</name>
    <dbReference type="NCBI Taxonomy" id="351679"/>
    <lineage>
        <taxon>Bacteria</taxon>
        <taxon>Pseudomonadati</taxon>
        <taxon>Pseudomonadota</taxon>
        <taxon>Gammaproteobacteria</taxon>
        <taxon>Enterobacterales</taxon>
        <taxon>Morganellaceae</taxon>
        <taxon>Xenorhabdus</taxon>
    </lineage>
</organism>
<accession>A0A2G0PLX6</accession>
<sequence>MEKIQADVGENAAAVETKATAVFDIDGDGYGIYEIGTGVRYKGRLYKAGMVIGAEVKNGEVKTQIGFSANNFMVMNPANGKLDPVFMIKDGQVFIREAFLGTAVIDGAKIKDASITMAKIADGIRSDNWPHGGWNLPKNGAFEMKGISGRARIALDHTGLAVFDGSGTLRIKVGEI</sequence>
<reference evidence="2 3" key="1">
    <citation type="journal article" date="2017" name="Nat. Microbiol.">
        <title>Natural product diversity associated with the nematode symbionts Photorhabdus and Xenorhabdus.</title>
        <authorList>
            <person name="Tobias N.J."/>
            <person name="Wolff H."/>
            <person name="Djahanschiri B."/>
            <person name="Grundmann F."/>
            <person name="Kronenwerth M."/>
            <person name="Shi Y.M."/>
            <person name="Simonyi S."/>
            <person name="Grun P."/>
            <person name="Shapiro-Ilan D."/>
            <person name="Pidot S.J."/>
            <person name="Stinear T.P."/>
            <person name="Ebersberger I."/>
            <person name="Bode H.B."/>
        </authorList>
    </citation>
    <scope>NUCLEOTIDE SEQUENCE [LARGE SCALE GENOMIC DNA]</scope>
    <source>
        <strain evidence="2 3">DSM 17903</strain>
    </source>
</reference>
<proteinExistence type="predicted"/>
<dbReference type="InterPro" id="IPR015406">
    <property type="entry name" value="GpJ_CSF"/>
</dbReference>
<name>A0A2G0PLX6_XENHO</name>
<dbReference type="EMBL" id="NJAI01000093">
    <property type="protein sequence ID" value="PHM47986.1"/>
    <property type="molecule type" value="Genomic_DNA"/>
</dbReference>
<evidence type="ECO:0000259" key="1">
    <source>
        <dbReference type="Pfam" id="PF09327"/>
    </source>
</evidence>
<comment type="caution">
    <text evidence="2">The sequence shown here is derived from an EMBL/GenBank/DDBJ whole genome shotgun (WGS) entry which is preliminary data.</text>
</comment>
<evidence type="ECO:0000313" key="2">
    <source>
        <dbReference type="EMBL" id="PHM47986.1"/>
    </source>
</evidence>
<gene>
    <name evidence="2" type="ORF">Xhom_05041</name>
</gene>
<dbReference type="PANTHER" id="PTHR36251">
    <property type="entry name" value="FELS-1 PROPHAGE HOST SPECIFICITY PROTEIN-RELATED"/>
    <property type="match status" value="1"/>
</dbReference>
<feature type="domain" description="Tip attachment protein J central straight fiber" evidence="1">
    <location>
        <begin position="14"/>
        <end position="111"/>
    </location>
</feature>
<dbReference type="Pfam" id="PF09327">
    <property type="entry name" value="Phage_Tail_Tip"/>
    <property type="match status" value="1"/>
</dbReference>
<dbReference type="AlphaFoldDB" id="A0A2G0PLX6"/>
<dbReference type="PANTHER" id="PTHR36251:SF2">
    <property type="entry name" value="GIFSY-2 PROPHAGE HOST SPECIFICITY PROTEIN J, PHAGE LAMBDA"/>
    <property type="match status" value="1"/>
</dbReference>
<protein>
    <submittedName>
        <fullName evidence="2">Host specificity protein</fullName>
    </submittedName>
</protein>